<organism evidence="2 3">
    <name type="scientific">Dreissena polymorpha</name>
    <name type="common">Zebra mussel</name>
    <name type="synonym">Mytilus polymorpha</name>
    <dbReference type="NCBI Taxonomy" id="45954"/>
    <lineage>
        <taxon>Eukaryota</taxon>
        <taxon>Metazoa</taxon>
        <taxon>Spiralia</taxon>
        <taxon>Lophotrochozoa</taxon>
        <taxon>Mollusca</taxon>
        <taxon>Bivalvia</taxon>
        <taxon>Autobranchia</taxon>
        <taxon>Heteroconchia</taxon>
        <taxon>Euheterodonta</taxon>
        <taxon>Imparidentia</taxon>
        <taxon>Neoheterodontei</taxon>
        <taxon>Myida</taxon>
        <taxon>Dreissenoidea</taxon>
        <taxon>Dreissenidae</taxon>
        <taxon>Dreissena</taxon>
    </lineage>
</organism>
<dbReference type="AlphaFoldDB" id="A0A9D3YFG4"/>
<dbReference type="Proteomes" id="UP000828390">
    <property type="component" value="Unassembled WGS sequence"/>
</dbReference>
<evidence type="ECO:0000256" key="1">
    <source>
        <dbReference type="SAM" id="MobiDB-lite"/>
    </source>
</evidence>
<evidence type="ECO:0000313" key="3">
    <source>
        <dbReference type="Proteomes" id="UP000828390"/>
    </source>
</evidence>
<name>A0A9D3YFG4_DREPO</name>
<reference evidence="2" key="2">
    <citation type="submission" date="2020-11" db="EMBL/GenBank/DDBJ databases">
        <authorList>
            <person name="McCartney M.A."/>
            <person name="Auch B."/>
            <person name="Kono T."/>
            <person name="Mallez S."/>
            <person name="Becker A."/>
            <person name="Gohl D.M."/>
            <person name="Silverstein K.A.T."/>
            <person name="Koren S."/>
            <person name="Bechman K.B."/>
            <person name="Herman A."/>
            <person name="Abrahante J.E."/>
            <person name="Garbe J."/>
        </authorList>
    </citation>
    <scope>NUCLEOTIDE SEQUENCE</scope>
    <source>
        <strain evidence="2">Duluth1</strain>
        <tissue evidence="2">Whole animal</tissue>
    </source>
</reference>
<gene>
    <name evidence="2" type="ORF">DPMN_085048</name>
</gene>
<protein>
    <submittedName>
        <fullName evidence="2">Uncharacterized protein</fullName>
    </submittedName>
</protein>
<sequence>MLPLRGEDRHCQRCHKPRRRWRVISPPRTHFTASCSTQIPSSALGVRLYGLSSIAEFPGAAHDIITAMDIPDPFGVAETVEDNTSKTKEKTTATSVPSASTGMFSDKSRKRTLKDAQLEALESQAEMSRAEAECFRKVARLADFLTAKLEKHYKHYAC</sequence>
<feature type="region of interest" description="Disordered" evidence="1">
    <location>
        <begin position="81"/>
        <end position="109"/>
    </location>
</feature>
<reference evidence="2" key="1">
    <citation type="journal article" date="2019" name="bioRxiv">
        <title>The Genome of the Zebra Mussel, Dreissena polymorpha: A Resource for Invasive Species Research.</title>
        <authorList>
            <person name="McCartney M.A."/>
            <person name="Auch B."/>
            <person name="Kono T."/>
            <person name="Mallez S."/>
            <person name="Zhang Y."/>
            <person name="Obille A."/>
            <person name="Becker A."/>
            <person name="Abrahante J.E."/>
            <person name="Garbe J."/>
            <person name="Badalamenti J.P."/>
            <person name="Herman A."/>
            <person name="Mangelson H."/>
            <person name="Liachko I."/>
            <person name="Sullivan S."/>
            <person name="Sone E.D."/>
            <person name="Koren S."/>
            <person name="Silverstein K.A.T."/>
            <person name="Beckman K.B."/>
            <person name="Gohl D.M."/>
        </authorList>
    </citation>
    <scope>NUCLEOTIDE SEQUENCE</scope>
    <source>
        <strain evidence="2">Duluth1</strain>
        <tissue evidence="2">Whole animal</tissue>
    </source>
</reference>
<proteinExistence type="predicted"/>
<comment type="caution">
    <text evidence="2">The sequence shown here is derived from an EMBL/GenBank/DDBJ whole genome shotgun (WGS) entry which is preliminary data.</text>
</comment>
<keyword evidence="3" id="KW-1185">Reference proteome</keyword>
<dbReference type="EMBL" id="JAIWYP010000016">
    <property type="protein sequence ID" value="KAH3697545.1"/>
    <property type="molecule type" value="Genomic_DNA"/>
</dbReference>
<evidence type="ECO:0000313" key="2">
    <source>
        <dbReference type="EMBL" id="KAH3697545.1"/>
    </source>
</evidence>
<accession>A0A9D3YFG4</accession>